<evidence type="ECO:0000313" key="2">
    <source>
        <dbReference type="EMBL" id="KAH3865381.1"/>
    </source>
</evidence>
<accession>A0A9D4RED1</accession>
<evidence type="ECO:0000313" key="3">
    <source>
        <dbReference type="Proteomes" id="UP000828390"/>
    </source>
</evidence>
<sequence>MQDEGPVNETTGSMDDEEDIEKDDSTRAEEKMQFEGNIKETTGNMDDEGNIERGDTTRNEDDSIDDNDATNFSFNIINREIEVNTETQEK</sequence>
<feature type="compositionally biased region" description="Basic and acidic residues" evidence="1">
    <location>
        <begin position="50"/>
        <end position="61"/>
    </location>
</feature>
<proteinExistence type="predicted"/>
<keyword evidence="3" id="KW-1185">Reference proteome</keyword>
<gene>
    <name evidence="2" type="ORF">DPMN_028420</name>
</gene>
<reference evidence="2" key="1">
    <citation type="journal article" date="2019" name="bioRxiv">
        <title>The Genome of the Zebra Mussel, Dreissena polymorpha: A Resource for Invasive Species Research.</title>
        <authorList>
            <person name="McCartney M.A."/>
            <person name="Auch B."/>
            <person name="Kono T."/>
            <person name="Mallez S."/>
            <person name="Zhang Y."/>
            <person name="Obille A."/>
            <person name="Becker A."/>
            <person name="Abrahante J.E."/>
            <person name="Garbe J."/>
            <person name="Badalamenti J.P."/>
            <person name="Herman A."/>
            <person name="Mangelson H."/>
            <person name="Liachko I."/>
            <person name="Sullivan S."/>
            <person name="Sone E.D."/>
            <person name="Koren S."/>
            <person name="Silverstein K.A.T."/>
            <person name="Beckman K.B."/>
            <person name="Gohl D.M."/>
        </authorList>
    </citation>
    <scope>NUCLEOTIDE SEQUENCE</scope>
    <source>
        <strain evidence="2">Duluth1</strain>
        <tissue evidence="2">Whole animal</tissue>
    </source>
</reference>
<feature type="region of interest" description="Disordered" evidence="1">
    <location>
        <begin position="1"/>
        <end position="70"/>
    </location>
</feature>
<name>A0A9D4RED1_DREPO</name>
<dbReference type="AlphaFoldDB" id="A0A9D4RED1"/>
<protein>
    <submittedName>
        <fullName evidence="2">Uncharacterized protein</fullName>
    </submittedName>
</protein>
<organism evidence="2 3">
    <name type="scientific">Dreissena polymorpha</name>
    <name type="common">Zebra mussel</name>
    <name type="synonym">Mytilus polymorpha</name>
    <dbReference type="NCBI Taxonomy" id="45954"/>
    <lineage>
        <taxon>Eukaryota</taxon>
        <taxon>Metazoa</taxon>
        <taxon>Spiralia</taxon>
        <taxon>Lophotrochozoa</taxon>
        <taxon>Mollusca</taxon>
        <taxon>Bivalvia</taxon>
        <taxon>Autobranchia</taxon>
        <taxon>Heteroconchia</taxon>
        <taxon>Euheterodonta</taxon>
        <taxon>Imparidentia</taxon>
        <taxon>Neoheterodontei</taxon>
        <taxon>Myida</taxon>
        <taxon>Dreissenoidea</taxon>
        <taxon>Dreissenidae</taxon>
        <taxon>Dreissena</taxon>
    </lineage>
</organism>
<dbReference type="Proteomes" id="UP000828390">
    <property type="component" value="Unassembled WGS sequence"/>
</dbReference>
<dbReference type="EMBL" id="JAIWYP010000002">
    <property type="protein sequence ID" value="KAH3865381.1"/>
    <property type="molecule type" value="Genomic_DNA"/>
</dbReference>
<evidence type="ECO:0000256" key="1">
    <source>
        <dbReference type="SAM" id="MobiDB-lite"/>
    </source>
</evidence>
<reference evidence="2" key="2">
    <citation type="submission" date="2020-11" db="EMBL/GenBank/DDBJ databases">
        <authorList>
            <person name="McCartney M.A."/>
            <person name="Auch B."/>
            <person name="Kono T."/>
            <person name="Mallez S."/>
            <person name="Becker A."/>
            <person name="Gohl D.M."/>
            <person name="Silverstein K.A.T."/>
            <person name="Koren S."/>
            <person name="Bechman K.B."/>
            <person name="Herman A."/>
            <person name="Abrahante J.E."/>
            <person name="Garbe J."/>
        </authorList>
    </citation>
    <scope>NUCLEOTIDE SEQUENCE</scope>
    <source>
        <strain evidence="2">Duluth1</strain>
        <tissue evidence="2">Whole animal</tissue>
    </source>
</reference>
<comment type="caution">
    <text evidence="2">The sequence shown here is derived from an EMBL/GenBank/DDBJ whole genome shotgun (WGS) entry which is preliminary data.</text>
</comment>
<feature type="compositionally biased region" description="Basic and acidic residues" evidence="1">
    <location>
        <begin position="23"/>
        <end position="33"/>
    </location>
</feature>